<name>A0ABS5C2Y3_9BACT</name>
<protein>
    <submittedName>
        <fullName evidence="1">Uncharacterized protein</fullName>
    </submittedName>
</protein>
<reference evidence="1 2" key="1">
    <citation type="submission" date="2021-04" db="EMBL/GenBank/DDBJ databases">
        <authorList>
            <person name="Ivanova A."/>
        </authorList>
    </citation>
    <scope>NUCLEOTIDE SEQUENCE [LARGE SCALE GENOMIC DNA]</scope>
    <source>
        <strain evidence="1 2">G18</strain>
    </source>
</reference>
<dbReference type="Proteomes" id="UP000676565">
    <property type="component" value="Unassembled WGS sequence"/>
</dbReference>
<accession>A0ABS5C2Y3</accession>
<comment type="caution">
    <text evidence="1">The sequence shown here is derived from an EMBL/GenBank/DDBJ whole genome shotgun (WGS) entry which is preliminary data.</text>
</comment>
<dbReference type="EMBL" id="JAGKQQ010000001">
    <property type="protein sequence ID" value="MBP3960319.1"/>
    <property type="molecule type" value="Genomic_DNA"/>
</dbReference>
<gene>
    <name evidence="1" type="ORF">J8F10_34255</name>
</gene>
<keyword evidence="2" id="KW-1185">Reference proteome</keyword>
<dbReference type="RefSeq" id="WP_210661546.1">
    <property type="nucleotide sequence ID" value="NZ_JAGKQQ010000001.1"/>
</dbReference>
<proteinExistence type="predicted"/>
<sequence>MTTLTTPLRAEWLTSDVIALAMGIRADAATDRYLVLSDALRDAGCEDQLIHDHLQTCPDHGSSCWVVEMILDQTRPAGTNRAGD</sequence>
<evidence type="ECO:0000313" key="1">
    <source>
        <dbReference type="EMBL" id="MBP3960319.1"/>
    </source>
</evidence>
<evidence type="ECO:0000313" key="2">
    <source>
        <dbReference type="Proteomes" id="UP000676565"/>
    </source>
</evidence>
<organism evidence="1 2">
    <name type="scientific">Gemmata palustris</name>
    <dbReference type="NCBI Taxonomy" id="2822762"/>
    <lineage>
        <taxon>Bacteria</taxon>
        <taxon>Pseudomonadati</taxon>
        <taxon>Planctomycetota</taxon>
        <taxon>Planctomycetia</taxon>
        <taxon>Gemmatales</taxon>
        <taxon>Gemmataceae</taxon>
        <taxon>Gemmata</taxon>
    </lineage>
</organism>